<name>A0A3M7Q3V9_BRAPC</name>
<organism evidence="1 2">
    <name type="scientific">Brachionus plicatilis</name>
    <name type="common">Marine rotifer</name>
    <name type="synonym">Brachionus muelleri</name>
    <dbReference type="NCBI Taxonomy" id="10195"/>
    <lineage>
        <taxon>Eukaryota</taxon>
        <taxon>Metazoa</taxon>
        <taxon>Spiralia</taxon>
        <taxon>Gnathifera</taxon>
        <taxon>Rotifera</taxon>
        <taxon>Eurotatoria</taxon>
        <taxon>Monogononta</taxon>
        <taxon>Pseudotrocha</taxon>
        <taxon>Ploima</taxon>
        <taxon>Brachionidae</taxon>
        <taxon>Brachionus</taxon>
    </lineage>
</organism>
<accession>A0A3M7Q3V9</accession>
<protein>
    <submittedName>
        <fullName evidence="1">Uncharacterized protein</fullName>
    </submittedName>
</protein>
<dbReference type="AlphaFoldDB" id="A0A3M7Q3V9"/>
<evidence type="ECO:0000313" key="1">
    <source>
        <dbReference type="EMBL" id="RNA05665.1"/>
    </source>
</evidence>
<evidence type="ECO:0000313" key="2">
    <source>
        <dbReference type="Proteomes" id="UP000276133"/>
    </source>
</evidence>
<dbReference type="Proteomes" id="UP000276133">
    <property type="component" value="Unassembled WGS sequence"/>
</dbReference>
<keyword evidence="2" id="KW-1185">Reference proteome</keyword>
<reference evidence="1 2" key="1">
    <citation type="journal article" date="2018" name="Sci. Rep.">
        <title>Genomic signatures of local adaptation to the degree of environmental predictability in rotifers.</title>
        <authorList>
            <person name="Franch-Gras L."/>
            <person name="Hahn C."/>
            <person name="Garcia-Roger E.M."/>
            <person name="Carmona M.J."/>
            <person name="Serra M."/>
            <person name="Gomez A."/>
        </authorList>
    </citation>
    <scope>NUCLEOTIDE SEQUENCE [LARGE SCALE GENOMIC DNA]</scope>
    <source>
        <strain evidence="1">HYR1</strain>
    </source>
</reference>
<comment type="caution">
    <text evidence="1">The sequence shown here is derived from an EMBL/GenBank/DDBJ whole genome shotgun (WGS) entry which is preliminary data.</text>
</comment>
<gene>
    <name evidence="1" type="ORF">BpHYR1_049413</name>
</gene>
<proteinExistence type="predicted"/>
<dbReference type="EMBL" id="REGN01007642">
    <property type="protein sequence ID" value="RNA05665.1"/>
    <property type="molecule type" value="Genomic_DNA"/>
</dbReference>
<sequence>MDKLRKGFRPIIVKIKDNQLNSLKSKDFEKDVVVKTVCFRLFSPLMLRFQDLCLGFRTKI</sequence>